<dbReference type="AlphaFoldDB" id="A0A2H2ZDN8"/>
<sequence>MSTATELKLPLTDVSSMYGMGMFIDGAELDELEKPKDRAWRIGSARRRGNNLDRNMLAEERENWLLYGGNQLGDGR</sequence>
<comment type="caution">
    <text evidence="1">The sequence shown here is derived from an EMBL/GenBank/DDBJ whole genome shotgun (WGS) entry which is preliminary data.</text>
</comment>
<evidence type="ECO:0000313" key="1">
    <source>
        <dbReference type="EMBL" id="OTA03032.1"/>
    </source>
</evidence>
<accession>A0A2H2ZDN8</accession>
<dbReference type="EMBL" id="LFMI01000377">
    <property type="protein sequence ID" value="OTA03032.1"/>
    <property type="molecule type" value="Genomic_DNA"/>
</dbReference>
<name>A0A2H2ZDN8_TRIPA</name>
<proteinExistence type="predicted"/>
<dbReference type="Proteomes" id="UP000219286">
    <property type="component" value="Unassembled WGS sequence"/>
</dbReference>
<gene>
    <name evidence="1" type="ORF">A9Z42_0034690</name>
</gene>
<evidence type="ECO:0000313" key="2">
    <source>
        <dbReference type="Proteomes" id="UP000219286"/>
    </source>
</evidence>
<organism evidence="1 2">
    <name type="scientific">Trichoderma parareesei</name>
    <name type="common">Filamentous fungus</name>
    <dbReference type="NCBI Taxonomy" id="858221"/>
    <lineage>
        <taxon>Eukaryota</taxon>
        <taxon>Fungi</taxon>
        <taxon>Dikarya</taxon>
        <taxon>Ascomycota</taxon>
        <taxon>Pezizomycotina</taxon>
        <taxon>Sordariomycetes</taxon>
        <taxon>Hypocreomycetidae</taxon>
        <taxon>Hypocreales</taxon>
        <taxon>Hypocreaceae</taxon>
        <taxon>Trichoderma</taxon>
    </lineage>
</organism>
<protein>
    <submittedName>
        <fullName evidence="1">Uncharacterized protein</fullName>
    </submittedName>
</protein>
<reference evidence="1 2" key="1">
    <citation type="journal article" date="2015" name="Genome Announc.">
        <title>Genome sequence and annotation of Trichoderma parareesei, the ancestor of the cellulase producer Trichoderma reesei.</title>
        <authorList>
            <person name="Yang D."/>
            <person name="Pomraning K."/>
            <person name="Kopchinskiy A."/>
            <person name="Karimi Aghcheh R."/>
            <person name="Atanasova L."/>
            <person name="Chenthamara K."/>
            <person name="Baker S.E."/>
            <person name="Zhang R."/>
            <person name="Shen Q."/>
            <person name="Freitag M."/>
            <person name="Kubicek C.P."/>
            <person name="Druzhinina I.S."/>
        </authorList>
    </citation>
    <scope>NUCLEOTIDE SEQUENCE [LARGE SCALE GENOMIC DNA]</scope>
    <source>
        <strain evidence="1 2">CBS 125925</strain>
    </source>
</reference>
<keyword evidence="2" id="KW-1185">Reference proteome</keyword>